<dbReference type="Gene3D" id="3.40.430.10">
    <property type="entry name" value="Dihydrofolate Reductase, subunit A"/>
    <property type="match status" value="1"/>
</dbReference>
<dbReference type="EMBL" id="JAUDCK010000044">
    <property type="protein sequence ID" value="MDM8196645.1"/>
    <property type="molecule type" value="Genomic_DNA"/>
</dbReference>
<protein>
    <submittedName>
        <fullName evidence="2">Dihydrofolate reductase family protein</fullName>
    </submittedName>
</protein>
<sequence length="188" mass="21626">MRKVILFIAMSLDGYIADQNGGVDWLQGQDSNQETKDIYTEFIQNIDTVIMGWNTYHQIVTELSPDQWIYSSLQSYVITHNQKESTENIQFVLQDPSDLIRELKQKEGKDIWICGGAQIIQSLMQNQMIDEYHISIIPILLGSGISLFHTGFSTIPLQLVESHENNGILDTIYIRRKETDINESCDRK</sequence>
<evidence type="ECO:0000313" key="2">
    <source>
        <dbReference type="EMBL" id="MDM8196645.1"/>
    </source>
</evidence>
<reference evidence="3" key="1">
    <citation type="submission" date="2023-06" db="EMBL/GenBank/DDBJ databases">
        <title>Identification and characterization of horizontal gene transfer across gut microbiota members of farm animals based on homology search.</title>
        <authorList>
            <person name="Zeman M."/>
            <person name="Kubasova T."/>
            <person name="Jahodarova E."/>
            <person name="Nykrynova M."/>
            <person name="Rychlik I."/>
        </authorList>
    </citation>
    <scope>NUCLEOTIDE SEQUENCE [LARGE SCALE GENOMIC DNA]</scope>
    <source>
        <strain evidence="3">ET341</strain>
    </source>
</reference>
<dbReference type="RefSeq" id="WP_129737675.1">
    <property type="nucleotide sequence ID" value="NZ_JAUDCK010000044.1"/>
</dbReference>
<dbReference type="InterPro" id="IPR002734">
    <property type="entry name" value="RibDG_C"/>
</dbReference>
<evidence type="ECO:0000259" key="1">
    <source>
        <dbReference type="Pfam" id="PF01872"/>
    </source>
</evidence>
<dbReference type="PANTHER" id="PTHR38011:SF11">
    <property type="entry name" value="2,5-DIAMINO-6-RIBOSYLAMINO-4(3H)-PYRIMIDINONE 5'-PHOSPHATE REDUCTASE"/>
    <property type="match status" value="1"/>
</dbReference>
<organism evidence="2 3">
    <name type="scientific">Massilimicrobiota timonensis</name>
    <dbReference type="NCBI Taxonomy" id="1776392"/>
    <lineage>
        <taxon>Bacteria</taxon>
        <taxon>Bacillati</taxon>
        <taxon>Bacillota</taxon>
        <taxon>Erysipelotrichia</taxon>
        <taxon>Erysipelotrichales</taxon>
        <taxon>Erysipelotrichaceae</taxon>
        <taxon>Massilimicrobiota</taxon>
    </lineage>
</organism>
<name>A0ABT7UKH9_9FIRM</name>
<proteinExistence type="predicted"/>
<feature type="domain" description="Bacterial bifunctional deaminase-reductase C-terminal" evidence="1">
    <location>
        <begin position="2"/>
        <end position="162"/>
    </location>
</feature>
<dbReference type="SUPFAM" id="SSF53597">
    <property type="entry name" value="Dihydrofolate reductase-like"/>
    <property type="match status" value="1"/>
</dbReference>
<accession>A0ABT7UKH9</accession>
<evidence type="ECO:0000313" key="3">
    <source>
        <dbReference type="Proteomes" id="UP001529275"/>
    </source>
</evidence>
<dbReference type="Pfam" id="PF01872">
    <property type="entry name" value="RibD_C"/>
    <property type="match status" value="1"/>
</dbReference>
<dbReference type="InterPro" id="IPR050765">
    <property type="entry name" value="Riboflavin_Biosynth_HTPR"/>
</dbReference>
<dbReference type="InterPro" id="IPR024072">
    <property type="entry name" value="DHFR-like_dom_sf"/>
</dbReference>
<dbReference type="Proteomes" id="UP001529275">
    <property type="component" value="Unassembled WGS sequence"/>
</dbReference>
<gene>
    <name evidence="2" type="ORF">QUV98_09990</name>
</gene>
<keyword evidence="3" id="KW-1185">Reference proteome</keyword>
<dbReference type="PANTHER" id="PTHR38011">
    <property type="entry name" value="DIHYDROFOLATE REDUCTASE FAMILY PROTEIN (AFU_ORTHOLOGUE AFUA_8G06820)"/>
    <property type="match status" value="1"/>
</dbReference>
<comment type="caution">
    <text evidence="2">The sequence shown here is derived from an EMBL/GenBank/DDBJ whole genome shotgun (WGS) entry which is preliminary data.</text>
</comment>